<sequence>MDVIVLAGGFGTRLRPWTDGRAKPLLPLLDKTLLERVVEAVPTDMIDRVVVAAGYGIEEMEAYFMGASLPYEAVLSVEEEALGTGGAVALARPYLNGDGPVLVLNGDLVSSVDVAALAAHHDATGATATLSLWEVEDPSRFGVCELDDAGFIRRFQEKPEPGTEFSNLINAGCYLIERDVLAGLASEPHSMEREVFPGIAEAGEMAGLVFTGYFVDAGTPDSFIEAAQVCIANGRYGSGQVTDDSWLGDGSHCEGDVSGSAIGAASNVGADASLTDCVVLDGANIGAGATLHRCLVGEGADVAAGAELSDTIVGHHAHVE</sequence>
<accession>A0A2V3HQH1</accession>
<evidence type="ECO:0000259" key="2">
    <source>
        <dbReference type="Pfam" id="PF24894"/>
    </source>
</evidence>
<dbReference type="Gene3D" id="3.90.550.10">
    <property type="entry name" value="Spore Coat Polysaccharide Biosynthesis Protein SpsA, Chain A"/>
    <property type="match status" value="1"/>
</dbReference>
<evidence type="ECO:0000313" key="4">
    <source>
        <dbReference type="Proteomes" id="UP000248161"/>
    </source>
</evidence>
<name>A0A2V3HQH1_9ARCH</name>
<dbReference type="CDD" id="cd04181">
    <property type="entry name" value="NTP_transferase"/>
    <property type="match status" value="1"/>
</dbReference>
<dbReference type="InterPro" id="IPR050486">
    <property type="entry name" value="Mannose-1P_guanyltransferase"/>
</dbReference>
<feature type="domain" description="Glucose-1-phosphate adenylyltransferase/Bifunctional protein GlmU-like C-terminal hexapeptide" evidence="2">
    <location>
        <begin position="240"/>
        <end position="307"/>
    </location>
</feature>
<dbReference type="InterPro" id="IPR029044">
    <property type="entry name" value="Nucleotide-diphossugar_trans"/>
</dbReference>
<dbReference type="Proteomes" id="UP000248161">
    <property type="component" value="Unassembled WGS sequence"/>
</dbReference>
<reference evidence="3 4" key="1">
    <citation type="journal article" date="2015" name="Nat. Commun.">
        <title>Genomic and transcriptomic evidence for scavenging of diverse organic compounds by widespread deep-sea archaea.</title>
        <authorList>
            <person name="Li M."/>
            <person name="Baker B.J."/>
            <person name="Anantharaman K."/>
            <person name="Jain S."/>
            <person name="Breier J.A."/>
            <person name="Dick G.J."/>
        </authorList>
    </citation>
    <scope>NUCLEOTIDE SEQUENCE [LARGE SCALE GENOMIC DNA]</scope>
    <source>
        <strain evidence="3">Cayman_51_deep</strain>
    </source>
</reference>
<dbReference type="Pfam" id="PF00483">
    <property type="entry name" value="NTP_transferase"/>
    <property type="match status" value="1"/>
</dbReference>
<dbReference type="InterPro" id="IPR005835">
    <property type="entry name" value="NTP_transferase_dom"/>
</dbReference>
<dbReference type="Gene3D" id="2.160.10.10">
    <property type="entry name" value="Hexapeptide repeat proteins"/>
    <property type="match status" value="1"/>
</dbReference>
<organism evidence="3 4">
    <name type="scientific">Candidatus Thalassarchaeum betae</name>
    <dbReference type="NCBI Taxonomy" id="2599289"/>
    <lineage>
        <taxon>Archaea</taxon>
        <taxon>Methanobacteriati</taxon>
        <taxon>Thermoplasmatota</taxon>
        <taxon>Candidatus Poseidoniia</taxon>
        <taxon>Candidatus Poseidoniales</taxon>
        <taxon>Candidatus Thalassarchaeaceae</taxon>
        <taxon>Candidatus Thalassarchaeum</taxon>
    </lineage>
</organism>
<protein>
    <submittedName>
        <fullName evidence="3">Uncharacterized protein</fullName>
    </submittedName>
</protein>
<evidence type="ECO:0000313" key="3">
    <source>
        <dbReference type="EMBL" id="PXF21072.1"/>
    </source>
</evidence>
<dbReference type="EMBL" id="PSPG01000012">
    <property type="protein sequence ID" value="PXF21072.1"/>
    <property type="molecule type" value="Genomic_DNA"/>
</dbReference>
<comment type="caution">
    <text evidence="3">The sequence shown here is derived from an EMBL/GenBank/DDBJ whole genome shotgun (WGS) entry which is preliminary data.</text>
</comment>
<proteinExistence type="predicted"/>
<dbReference type="InterPro" id="IPR056818">
    <property type="entry name" value="GlmU/GlgC-like_hexapep"/>
</dbReference>
<feature type="domain" description="Nucleotidyl transferase" evidence="1">
    <location>
        <begin position="4"/>
        <end position="228"/>
    </location>
</feature>
<dbReference type="Pfam" id="PF24894">
    <property type="entry name" value="Hexapep_GlmU"/>
    <property type="match status" value="1"/>
</dbReference>
<gene>
    <name evidence="3" type="ORF">CXX69_05660</name>
</gene>
<dbReference type="AlphaFoldDB" id="A0A2V3HQH1"/>
<dbReference type="SUPFAM" id="SSF53448">
    <property type="entry name" value="Nucleotide-diphospho-sugar transferases"/>
    <property type="match status" value="1"/>
</dbReference>
<dbReference type="PANTHER" id="PTHR22572">
    <property type="entry name" value="SUGAR-1-PHOSPHATE GUANYL TRANSFERASE"/>
    <property type="match status" value="1"/>
</dbReference>
<evidence type="ECO:0000259" key="1">
    <source>
        <dbReference type="Pfam" id="PF00483"/>
    </source>
</evidence>